<dbReference type="InterPro" id="IPR021115">
    <property type="entry name" value="Pyridoxal-P_BS"/>
</dbReference>
<dbReference type="GO" id="GO:0006520">
    <property type="term" value="P:amino acid metabolic process"/>
    <property type="evidence" value="ECO:0007669"/>
    <property type="project" value="InterPro"/>
</dbReference>
<dbReference type="PROSITE" id="PS00392">
    <property type="entry name" value="DDC_GAD_HDC_YDC"/>
    <property type="match status" value="1"/>
</dbReference>
<dbReference type="GO" id="GO:0005737">
    <property type="term" value="C:cytoplasm"/>
    <property type="evidence" value="ECO:0007669"/>
    <property type="project" value="TreeGrafter"/>
</dbReference>
<dbReference type="Gene3D" id="1.20.1340.10">
    <property type="entry name" value="dopa decarboxylase, N-terminal domain"/>
    <property type="match status" value="1"/>
</dbReference>
<dbReference type="FunFam" id="1.20.1340.10:FF:000001">
    <property type="entry name" value="Histidine decarboxylase"/>
    <property type="match status" value="1"/>
</dbReference>
<keyword evidence="9" id="KW-1185">Reference proteome</keyword>
<reference evidence="8 9" key="1">
    <citation type="journal article" date="2018" name="Mol. Plant">
        <title>The genome of Artemisia annua provides insight into the evolution of Asteraceae family and artemisinin biosynthesis.</title>
        <authorList>
            <person name="Shen Q."/>
            <person name="Zhang L."/>
            <person name="Liao Z."/>
            <person name="Wang S."/>
            <person name="Yan T."/>
            <person name="Shi P."/>
            <person name="Liu M."/>
            <person name="Fu X."/>
            <person name="Pan Q."/>
            <person name="Wang Y."/>
            <person name="Lv Z."/>
            <person name="Lu X."/>
            <person name="Zhang F."/>
            <person name="Jiang W."/>
            <person name="Ma Y."/>
            <person name="Chen M."/>
            <person name="Hao X."/>
            <person name="Li L."/>
            <person name="Tang Y."/>
            <person name="Lv G."/>
            <person name="Zhou Y."/>
            <person name="Sun X."/>
            <person name="Brodelius P.E."/>
            <person name="Rose J.K.C."/>
            <person name="Tang K."/>
        </authorList>
    </citation>
    <scope>NUCLEOTIDE SEQUENCE [LARGE SCALE GENOMIC DNA]</scope>
    <source>
        <strain evidence="9">cv. Huhao1</strain>
        <tissue evidence="8">Leaf</tissue>
    </source>
</reference>
<dbReference type="PRINTS" id="PR00800">
    <property type="entry name" value="YHDCRBOXLASE"/>
</dbReference>
<dbReference type="CDD" id="cd06450">
    <property type="entry name" value="DOPA_deC_like"/>
    <property type="match status" value="1"/>
</dbReference>
<evidence type="ECO:0000256" key="2">
    <source>
        <dbReference type="ARBA" id="ARBA00009533"/>
    </source>
</evidence>
<dbReference type="Pfam" id="PF00282">
    <property type="entry name" value="Pyridoxal_deC"/>
    <property type="match status" value="1"/>
</dbReference>
<dbReference type="OrthoDB" id="639767at2759"/>
<comment type="caution">
    <text evidence="8">The sequence shown here is derived from an EMBL/GenBank/DDBJ whole genome shotgun (WGS) entry which is preliminary data.</text>
</comment>
<comment type="cofactor">
    <cofactor evidence="1 6 7">
        <name>pyridoxal 5'-phosphate</name>
        <dbReference type="ChEBI" id="CHEBI:597326"/>
    </cofactor>
</comment>
<organism evidence="8 9">
    <name type="scientific">Artemisia annua</name>
    <name type="common">Sweet wormwood</name>
    <dbReference type="NCBI Taxonomy" id="35608"/>
    <lineage>
        <taxon>Eukaryota</taxon>
        <taxon>Viridiplantae</taxon>
        <taxon>Streptophyta</taxon>
        <taxon>Embryophyta</taxon>
        <taxon>Tracheophyta</taxon>
        <taxon>Spermatophyta</taxon>
        <taxon>Magnoliopsida</taxon>
        <taxon>eudicotyledons</taxon>
        <taxon>Gunneridae</taxon>
        <taxon>Pentapetalae</taxon>
        <taxon>asterids</taxon>
        <taxon>campanulids</taxon>
        <taxon>Asterales</taxon>
        <taxon>Asteraceae</taxon>
        <taxon>Asteroideae</taxon>
        <taxon>Anthemideae</taxon>
        <taxon>Artemisiinae</taxon>
        <taxon>Artemisia</taxon>
    </lineage>
</organism>
<dbReference type="Gene3D" id="3.90.1150.10">
    <property type="entry name" value="Aspartate Aminotransferase, domain 1"/>
    <property type="match status" value="1"/>
</dbReference>
<evidence type="ECO:0000256" key="4">
    <source>
        <dbReference type="ARBA" id="ARBA00022898"/>
    </source>
</evidence>
<keyword evidence="3" id="KW-0210">Decarboxylase</keyword>
<name>A0A2U1P8Q3_ARTAN</name>
<evidence type="ECO:0000256" key="6">
    <source>
        <dbReference type="PIRSR" id="PIRSR602129-50"/>
    </source>
</evidence>
<dbReference type="FunFam" id="3.40.640.10:FF:000025">
    <property type="entry name" value="Histidine decarboxylase"/>
    <property type="match status" value="1"/>
</dbReference>
<evidence type="ECO:0000313" key="8">
    <source>
        <dbReference type="EMBL" id="PWA82122.1"/>
    </source>
</evidence>
<dbReference type="GO" id="GO:0030170">
    <property type="term" value="F:pyridoxal phosphate binding"/>
    <property type="evidence" value="ECO:0007669"/>
    <property type="project" value="InterPro"/>
</dbReference>
<feature type="modified residue" description="N6-(pyridoxal phosphate)lysine" evidence="6">
    <location>
        <position position="302"/>
    </location>
</feature>
<dbReference type="GO" id="GO:0019752">
    <property type="term" value="P:carboxylic acid metabolic process"/>
    <property type="evidence" value="ECO:0007669"/>
    <property type="project" value="InterPro"/>
</dbReference>
<dbReference type="PANTHER" id="PTHR11999:SF96">
    <property type="entry name" value="TYROSINE DECARBOXYLASE"/>
    <property type="match status" value="1"/>
</dbReference>
<keyword evidence="5 7" id="KW-0456">Lyase</keyword>
<gene>
    <name evidence="8" type="ORF">CTI12_AA177470</name>
</gene>
<dbReference type="InterPro" id="IPR015422">
    <property type="entry name" value="PyrdxlP-dep_Trfase_small"/>
</dbReference>
<dbReference type="Proteomes" id="UP000245207">
    <property type="component" value="Unassembled WGS sequence"/>
</dbReference>
<proteinExistence type="inferred from homology"/>
<evidence type="ECO:0000256" key="5">
    <source>
        <dbReference type="ARBA" id="ARBA00023239"/>
    </source>
</evidence>
<dbReference type="STRING" id="35608.A0A2U1P8Q3"/>
<dbReference type="SUPFAM" id="SSF53383">
    <property type="entry name" value="PLP-dependent transferases"/>
    <property type="match status" value="1"/>
</dbReference>
<dbReference type="InterPro" id="IPR010977">
    <property type="entry name" value="Aromatic_deC"/>
</dbReference>
<protein>
    <submittedName>
        <fullName evidence="8">Tyrosine/DOPA decarboxylase 5</fullName>
    </submittedName>
</protein>
<evidence type="ECO:0000256" key="7">
    <source>
        <dbReference type="RuleBase" id="RU000382"/>
    </source>
</evidence>
<comment type="similarity">
    <text evidence="2 7">Belongs to the group II decarboxylase family.</text>
</comment>
<dbReference type="InterPro" id="IPR015424">
    <property type="entry name" value="PyrdxlP-dep_Trfase"/>
</dbReference>
<dbReference type="AlphaFoldDB" id="A0A2U1P8Q3"/>
<evidence type="ECO:0000256" key="3">
    <source>
        <dbReference type="ARBA" id="ARBA00022793"/>
    </source>
</evidence>
<dbReference type="GO" id="GO:0036469">
    <property type="term" value="F:L-tryptophan decarboxylase activity"/>
    <property type="evidence" value="ECO:0007669"/>
    <property type="project" value="UniProtKB-ARBA"/>
</dbReference>
<evidence type="ECO:0000313" key="9">
    <source>
        <dbReference type="Proteomes" id="UP000245207"/>
    </source>
</evidence>
<evidence type="ECO:0000256" key="1">
    <source>
        <dbReference type="ARBA" id="ARBA00001933"/>
    </source>
</evidence>
<dbReference type="InterPro" id="IPR002129">
    <property type="entry name" value="PyrdxlP-dep_de-COase"/>
</dbReference>
<dbReference type="Gene3D" id="3.40.640.10">
    <property type="entry name" value="Type I PLP-dependent aspartate aminotransferase-like (Major domain)"/>
    <property type="match status" value="1"/>
</dbReference>
<sequence>MNPLETKEFRRQGHMVIDLLADYFENIENYPVRSQVKPGYLLESLPDSAPMQPESFETILKDVHRDIIPGLTHWQSPNFFAYFAASGSTASFVGDMLMNGFNVVGFNWESSPAATELEIVVMEWLLKLLQLPKSFSFTSDSGGGVLHGTTCEAFVCTLLAAKEKILDQIGRDNAEKLVVYCSDQTHFSFQKSVKIVGINPKNIRHVLTSKSTNFQLTPHSLDEMIKRDVEVGLVPMYLCATVGTTSTTAVDPLGPLCEVASAYNMWVHVDAAYAGSACICPEFRHFLDGVEGASSFSFNAHKWLLTNLSCCCLWVKDKFALTKPLATNPEYVKNKATDSGHVVDYKDWQISLTRRFQALKLWMVLRSYGVTGLREVIRKHVKMAKDFEELVTLDKRFEVIVPRYFSLVCFRVCPYVIGKHYDSELEANEFNKKLLESVNAMGCVYMTHSVVGGVYFIRFAVGATLTEDRHVKKAWELVKDQATSMLAGYANAQVLCHLRLSIPVQE</sequence>
<keyword evidence="4 6" id="KW-0663">Pyridoxal phosphate</keyword>
<dbReference type="InterPro" id="IPR015421">
    <property type="entry name" value="PyrdxlP-dep_Trfase_major"/>
</dbReference>
<accession>A0A2U1P8Q3</accession>
<dbReference type="EMBL" id="PKPP01001507">
    <property type="protein sequence ID" value="PWA82122.1"/>
    <property type="molecule type" value="Genomic_DNA"/>
</dbReference>
<dbReference type="PANTHER" id="PTHR11999">
    <property type="entry name" value="GROUP II PYRIDOXAL-5-PHOSPHATE DECARBOXYLASE"/>
    <property type="match status" value="1"/>
</dbReference>